<organism evidence="2">
    <name type="scientific">Candidatus Methanophagaceae archaeon ANME-1 ERB6</name>
    <dbReference type="NCBI Taxonomy" id="2759912"/>
    <lineage>
        <taxon>Archaea</taxon>
        <taxon>Methanobacteriati</taxon>
        <taxon>Methanobacteriota</taxon>
        <taxon>Stenosarchaea group</taxon>
        <taxon>Methanomicrobia</taxon>
        <taxon>Candidatus Methanophagales</taxon>
        <taxon>Candidatus Methanophagaceae</taxon>
    </lineage>
</organism>
<dbReference type="AlphaFoldDB" id="A0A7G9YT65"/>
<evidence type="ECO:0000256" key="1">
    <source>
        <dbReference type="SAM" id="Phobius"/>
    </source>
</evidence>
<reference evidence="2" key="1">
    <citation type="submission" date="2020-06" db="EMBL/GenBank/DDBJ databases">
        <title>Unique genomic features of the anaerobic methanotrophic archaea.</title>
        <authorList>
            <person name="Chadwick G.L."/>
            <person name="Skennerton C.T."/>
            <person name="Laso-Perez R."/>
            <person name="Leu A.O."/>
            <person name="Speth D.R."/>
            <person name="Yu H."/>
            <person name="Morgan-Lang C."/>
            <person name="Hatzenpichler R."/>
            <person name="Goudeau D."/>
            <person name="Malmstrom R."/>
            <person name="Brazelton W.J."/>
            <person name="Woyke T."/>
            <person name="Hallam S.J."/>
            <person name="Tyson G.W."/>
            <person name="Wegener G."/>
            <person name="Boetius A."/>
            <person name="Orphan V."/>
        </authorList>
    </citation>
    <scope>NUCLEOTIDE SEQUENCE</scope>
</reference>
<proteinExistence type="predicted"/>
<evidence type="ECO:0000313" key="2">
    <source>
        <dbReference type="EMBL" id="QNO51199.1"/>
    </source>
</evidence>
<keyword evidence="1" id="KW-1133">Transmembrane helix</keyword>
<name>A0A7G9YT65_9EURY</name>
<gene>
    <name evidence="2" type="ORF">NIPIMIJO_00039</name>
</gene>
<dbReference type="EMBL" id="MT631462">
    <property type="protein sequence ID" value="QNO51199.1"/>
    <property type="molecule type" value="Genomic_DNA"/>
</dbReference>
<sequence>MGSKFISALKCFLKCPADAMRLMLSLNPPYDSQAVEAVKAHCPGVEVESVGFYAGVFLALVFLALCVLAYILSLLYGMGGF</sequence>
<accession>A0A7G9YT65</accession>
<keyword evidence="1" id="KW-0472">Membrane</keyword>
<feature type="transmembrane region" description="Helical" evidence="1">
    <location>
        <begin position="52"/>
        <end position="76"/>
    </location>
</feature>
<keyword evidence="1" id="KW-0812">Transmembrane</keyword>
<protein>
    <submittedName>
        <fullName evidence="2">Uncharacterized protein</fullName>
    </submittedName>
</protein>